<dbReference type="PANTHER" id="PTHR41523:SF8">
    <property type="entry name" value="ETHYLENE RESPONSE SENSOR PROTEIN"/>
    <property type="match status" value="1"/>
</dbReference>
<dbReference type="InterPro" id="IPR011495">
    <property type="entry name" value="Sig_transdc_His_kin_sub2_dim/P"/>
</dbReference>
<evidence type="ECO:0000259" key="8">
    <source>
        <dbReference type="PROSITE" id="PS50109"/>
    </source>
</evidence>
<dbReference type="SUPFAM" id="SSF55874">
    <property type="entry name" value="ATPase domain of HSP90 chaperone/DNA topoisomerase II/histidine kinase"/>
    <property type="match status" value="1"/>
</dbReference>
<dbReference type="OrthoDB" id="9767435at2"/>
<feature type="domain" description="PAS" evidence="9">
    <location>
        <begin position="24"/>
        <end position="72"/>
    </location>
</feature>
<dbReference type="PROSITE" id="PS50109">
    <property type="entry name" value="HIS_KIN"/>
    <property type="match status" value="1"/>
</dbReference>
<dbReference type="EMBL" id="PDZR01000019">
    <property type="protein sequence ID" value="PNG25127.1"/>
    <property type="molecule type" value="Genomic_DNA"/>
</dbReference>
<proteinExistence type="predicted"/>
<comment type="catalytic activity">
    <reaction evidence="1">
        <text>ATP + protein L-histidine = ADP + protein N-phospho-L-histidine.</text>
        <dbReference type="EC" id="2.7.13.3"/>
    </reaction>
</comment>
<dbReference type="NCBIfam" id="TIGR00229">
    <property type="entry name" value="sensory_box"/>
    <property type="match status" value="1"/>
</dbReference>
<keyword evidence="4" id="KW-0808">Transferase</keyword>
<comment type="caution">
    <text evidence="10">The sequence shown here is derived from an EMBL/GenBank/DDBJ whole genome shotgun (WGS) entry which is preliminary data.</text>
</comment>
<dbReference type="PANTHER" id="PTHR41523">
    <property type="entry name" value="TWO-COMPONENT SYSTEM SENSOR PROTEIN"/>
    <property type="match status" value="1"/>
</dbReference>
<reference evidence="10 11" key="1">
    <citation type="submission" date="2017-10" db="EMBL/GenBank/DDBJ databases">
        <title>Genome announcement of Methylocella silvestris TVC from permafrost.</title>
        <authorList>
            <person name="Wang J."/>
            <person name="Geng K."/>
            <person name="Ul-Haque F."/>
            <person name="Crombie A.T."/>
            <person name="Street L.E."/>
            <person name="Wookey P.A."/>
            <person name="Murrell J.C."/>
            <person name="Pratscher J."/>
        </authorList>
    </citation>
    <scope>NUCLEOTIDE SEQUENCE [LARGE SCALE GENOMIC DNA]</scope>
    <source>
        <strain evidence="10 11">TVC</strain>
    </source>
</reference>
<dbReference type="InterPro" id="IPR000014">
    <property type="entry name" value="PAS"/>
</dbReference>
<dbReference type="InterPro" id="IPR003594">
    <property type="entry name" value="HATPase_dom"/>
</dbReference>
<dbReference type="InterPro" id="IPR036890">
    <property type="entry name" value="HATPase_C_sf"/>
</dbReference>
<feature type="domain" description="Histidine kinase" evidence="8">
    <location>
        <begin position="161"/>
        <end position="354"/>
    </location>
</feature>
<dbReference type="Gene3D" id="3.30.450.20">
    <property type="entry name" value="PAS domain"/>
    <property type="match status" value="1"/>
</dbReference>
<keyword evidence="6 10" id="KW-0418">Kinase</keyword>
<evidence type="ECO:0000256" key="1">
    <source>
        <dbReference type="ARBA" id="ARBA00000085"/>
    </source>
</evidence>
<accession>A0A2J7TEC0</accession>
<dbReference type="Pfam" id="PF07568">
    <property type="entry name" value="HisKA_2"/>
    <property type="match status" value="1"/>
</dbReference>
<dbReference type="Pfam" id="PF13188">
    <property type="entry name" value="PAS_8"/>
    <property type="match status" value="1"/>
</dbReference>
<dbReference type="EC" id="2.7.13.3" evidence="2"/>
<dbReference type="Gene3D" id="3.30.565.10">
    <property type="entry name" value="Histidine kinase-like ATPase, C-terminal domain"/>
    <property type="match status" value="1"/>
</dbReference>
<dbReference type="Proteomes" id="UP000236286">
    <property type="component" value="Unassembled WGS sequence"/>
</dbReference>
<keyword evidence="5" id="KW-0547">Nucleotide-binding</keyword>
<evidence type="ECO:0000256" key="4">
    <source>
        <dbReference type="ARBA" id="ARBA00022679"/>
    </source>
</evidence>
<dbReference type="InterPro" id="IPR035965">
    <property type="entry name" value="PAS-like_dom_sf"/>
</dbReference>
<dbReference type="CDD" id="cd00130">
    <property type="entry name" value="PAS"/>
    <property type="match status" value="1"/>
</dbReference>
<evidence type="ECO:0000256" key="5">
    <source>
        <dbReference type="ARBA" id="ARBA00022741"/>
    </source>
</evidence>
<dbReference type="AlphaFoldDB" id="A0A2J7TEC0"/>
<dbReference type="SMART" id="SM00091">
    <property type="entry name" value="PAS"/>
    <property type="match status" value="1"/>
</dbReference>
<dbReference type="Pfam" id="PF13581">
    <property type="entry name" value="HATPase_c_2"/>
    <property type="match status" value="1"/>
</dbReference>
<evidence type="ECO:0000259" key="9">
    <source>
        <dbReference type="PROSITE" id="PS50112"/>
    </source>
</evidence>
<organism evidence="10 11">
    <name type="scientific">Methylocella silvestris</name>
    <dbReference type="NCBI Taxonomy" id="199596"/>
    <lineage>
        <taxon>Bacteria</taxon>
        <taxon>Pseudomonadati</taxon>
        <taxon>Pseudomonadota</taxon>
        <taxon>Alphaproteobacteria</taxon>
        <taxon>Hyphomicrobiales</taxon>
        <taxon>Beijerinckiaceae</taxon>
        <taxon>Methylocella</taxon>
    </lineage>
</organism>
<evidence type="ECO:0000256" key="7">
    <source>
        <dbReference type="ARBA" id="ARBA00022840"/>
    </source>
</evidence>
<evidence type="ECO:0000256" key="6">
    <source>
        <dbReference type="ARBA" id="ARBA00022777"/>
    </source>
</evidence>
<name>A0A2J7TEC0_METSI</name>
<dbReference type="SUPFAM" id="SSF55785">
    <property type="entry name" value="PYP-like sensor domain (PAS domain)"/>
    <property type="match status" value="1"/>
</dbReference>
<keyword evidence="3" id="KW-0597">Phosphoprotein</keyword>
<dbReference type="InterPro" id="IPR005467">
    <property type="entry name" value="His_kinase_dom"/>
</dbReference>
<evidence type="ECO:0000256" key="2">
    <source>
        <dbReference type="ARBA" id="ARBA00012438"/>
    </source>
</evidence>
<dbReference type="PROSITE" id="PS50112">
    <property type="entry name" value="PAS"/>
    <property type="match status" value="1"/>
</dbReference>
<gene>
    <name evidence="10" type="ORF">CR492_15070</name>
</gene>
<dbReference type="GO" id="GO:0004673">
    <property type="term" value="F:protein histidine kinase activity"/>
    <property type="evidence" value="ECO:0007669"/>
    <property type="project" value="UniProtKB-EC"/>
</dbReference>
<keyword evidence="7" id="KW-0067">ATP-binding</keyword>
<evidence type="ECO:0000256" key="3">
    <source>
        <dbReference type="ARBA" id="ARBA00022553"/>
    </source>
</evidence>
<dbReference type="GO" id="GO:0005524">
    <property type="term" value="F:ATP binding"/>
    <property type="evidence" value="ECO:0007669"/>
    <property type="project" value="UniProtKB-KW"/>
</dbReference>
<sequence length="367" mass="39838">MADDEKPEQIDQLLATPQLAGALDSEHFRRFLDQAPIALVASDMRGQERIVYANPEFEKISGQSPGELEGQQWSALHGRMVESDVALGEAIVGGSDYLGCFSIGPPGAEPAIIDIYANIIEDDDGAAIFRLASFAPNRAALESEREALASQLRDKDMALKEIQHRVRNNLQMIAALIRYEARIAGDSAARDPFDKIAGRIEALQLLYRSMADDELGQEVDLGSYLSQIASHVMRAHAREGITLDLKVDAYPVSVNVAMPTGLVVNELMTNALKYAFAKRESGTISLQFHVDASGCRIEIADDGQGLPDGVEWPRPGKLSELIVRSLRQNAGAQMLVESKPGEGLRVIIIFTRRAASVEADASQAAAD</sequence>
<evidence type="ECO:0000313" key="10">
    <source>
        <dbReference type="EMBL" id="PNG25127.1"/>
    </source>
</evidence>
<evidence type="ECO:0000313" key="11">
    <source>
        <dbReference type="Proteomes" id="UP000236286"/>
    </source>
</evidence>
<protein>
    <recommendedName>
        <fullName evidence="2">histidine kinase</fullName>
        <ecNumber evidence="2">2.7.13.3</ecNumber>
    </recommendedName>
</protein>